<evidence type="ECO:0000256" key="9">
    <source>
        <dbReference type="ARBA" id="ARBA00022842"/>
    </source>
</evidence>
<dbReference type="Pfam" id="PF01653">
    <property type="entry name" value="DNA_ligase_aden"/>
    <property type="match status" value="1"/>
</dbReference>
<feature type="binding site" evidence="14">
    <location>
        <position position="410"/>
    </location>
    <ligand>
        <name>Zn(2+)</name>
        <dbReference type="ChEBI" id="CHEBI:29105"/>
    </ligand>
</feature>
<evidence type="ECO:0000256" key="3">
    <source>
        <dbReference type="ARBA" id="ARBA00013308"/>
    </source>
</evidence>
<keyword evidence="6 14" id="KW-0479">Metal-binding</keyword>
<gene>
    <name evidence="14" type="primary">ligA</name>
    <name evidence="16" type="ORF">SAMN05660862_0779</name>
</gene>
<evidence type="ECO:0000256" key="5">
    <source>
        <dbReference type="ARBA" id="ARBA00022705"/>
    </source>
</evidence>
<sequence length="674" mass="75809">MLPDIQEKIQKLTQELNAYNYQYYVLANSVISDYDFDIKLKELEALEQQYPEYKDPNSPTQKVGGDLTQKFNTVQHRWPMLSLGNTYNEQELRDFDERVRKIVGDNVQYVCELKFDGLSISITYENGKLVRAVTRGDGTQGDDVTNNVKTIRSVPHQLHASSFPDQFEIRGEIFMHHAAFARLNKQREEAGEQVYANPRNFASGTIKLQDPKEVAKRPLDCFLYFLYAENRNRLFESHWDSLAAVKRWGFQISEHSKLCSSIDEILAFIDYWDTARHQLSYDIDGIVIKVNDYAQQEELGFTAKSPRWAISYKFKAERVETTLESVTYQVGRTGAVTPVANLTPVLLAGTTVKRASLHNANEIARLDLHAGDTVFVEKGGEIIPKVIAVNLEKRIEGASPILYPTHCPECNTALVRQEGEAVHYCPNEDGCRPQIVGKLQHFIGRKMMDIQGMGDETIETFYDLGLLRKISDIYTLKDHRSALTQIERFGEKSIENMLAGIEQSLEKPFEKVLFGLGIRHVGETIAKKLAAHFKNIDAMGEASLEDMAAVPDIGGRIAESIHAYLHNPEHQEEIARLKAAGLPFAIIEKEQVFAGDSLTGKTFLISGVFADFSREELAELIESHGGKMVSSISAKLNYLVAGDKMGPSKLAKAEKLQVPIISDKEVLAMINQSN</sequence>
<dbReference type="InterPro" id="IPR010994">
    <property type="entry name" value="RuvA_2-like"/>
</dbReference>
<evidence type="ECO:0000256" key="12">
    <source>
        <dbReference type="ARBA" id="ARBA00034005"/>
    </source>
</evidence>
<comment type="catalytic activity">
    <reaction evidence="12 14 15">
        <text>NAD(+) + (deoxyribonucleotide)n-3'-hydroxyl + 5'-phospho-(deoxyribonucleotide)m = (deoxyribonucleotide)n+m + AMP + beta-nicotinamide D-nucleotide.</text>
        <dbReference type="EC" id="6.5.1.2"/>
    </reaction>
</comment>
<keyword evidence="4 14" id="KW-0436">Ligase</keyword>
<dbReference type="InterPro" id="IPR036420">
    <property type="entry name" value="BRCT_dom_sf"/>
</dbReference>
<dbReference type="PANTHER" id="PTHR23389:SF9">
    <property type="entry name" value="DNA LIGASE"/>
    <property type="match status" value="1"/>
</dbReference>
<feature type="binding site" evidence="14">
    <location>
        <position position="425"/>
    </location>
    <ligand>
        <name>Zn(2+)</name>
        <dbReference type="ChEBI" id="CHEBI:29105"/>
    </ligand>
</feature>
<dbReference type="InterPro" id="IPR003583">
    <property type="entry name" value="Hlx-hairpin-Hlx_DNA-bd_motif"/>
</dbReference>
<keyword evidence="14" id="KW-0464">Manganese</keyword>
<dbReference type="GO" id="GO:0005829">
    <property type="term" value="C:cytosol"/>
    <property type="evidence" value="ECO:0007669"/>
    <property type="project" value="TreeGrafter"/>
</dbReference>
<protein>
    <recommendedName>
        <fullName evidence="3 14">DNA ligase</fullName>
        <ecNumber evidence="2 14">6.5.1.2</ecNumber>
    </recommendedName>
    <alternativeName>
        <fullName evidence="14">Polydeoxyribonucleotide synthase [NAD(+)]</fullName>
    </alternativeName>
</protein>
<feature type="binding site" evidence="14">
    <location>
        <position position="407"/>
    </location>
    <ligand>
        <name>Zn(2+)</name>
        <dbReference type="ChEBI" id="CHEBI:29105"/>
    </ligand>
</feature>
<feature type="binding site" evidence="14">
    <location>
        <position position="135"/>
    </location>
    <ligand>
        <name>NAD(+)</name>
        <dbReference type="ChEBI" id="CHEBI:57540"/>
    </ligand>
</feature>
<name>A0A1X7IG57_9SPHI</name>
<dbReference type="Gene3D" id="2.40.50.140">
    <property type="entry name" value="Nucleic acid-binding proteins"/>
    <property type="match status" value="1"/>
</dbReference>
<evidence type="ECO:0000256" key="1">
    <source>
        <dbReference type="ARBA" id="ARBA00004067"/>
    </source>
</evidence>
<feature type="binding site" evidence="14">
    <location>
        <position position="289"/>
    </location>
    <ligand>
        <name>NAD(+)</name>
        <dbReference type="ChEBI" id="CHEBI:57540"/>
    </ligand>
</feature>
<keyword evidence="11 14" id="KW-0234">DNA repair</keyword>
<dbReference type="InterPro" id="IPR012340">
    <property type="entry name" value="NA-bd_OB-fold"/>
</dbReference>
<keyword evidence="10 14" id="KW-0520">NAD</keyword>
<dbReference type="InterPro" id="IPR001679">
    <property type="entry name" value="DNA_ligase"/>
</dbReference>
<dbReference type="EMBL" id="FXAU01000001">
    <property type="protein sequence ID" value="SMG13504.1"/>
    <property type="molecule type" value="Genomic_DNA"/>
</dbReference>
<keyword evidence="5 14" id="KW-0235">DNA replication</keyword>
<dbReference type="PROSITE" id="PS01056">
    <property type="entry name" value="DNA_LIGASE_N2"/>
    <property type="match status" value="1"/>
</dbReference>
<dbReference type="GO" id="GO:0003911">
    <property type="term" value="F:DNA ligase (NAD+) activity"/>
    <property type="evidence" value="ECO:0007669"/>
    <property type="project" value="UniProtKB-UniRule"/>
</dbReference>
<feature type="binding site" evidence="14">
    <location>
        <position position="112"/>
    </location>
    <ligand>
        <name>NAD(+)</name>
        <dbReference type="ChEBI" id="CHEBI:57540"/>
    </ligand>
</feature>
<evidence type="ECO:0000256" key="2">
    <source>
        <dbReference type="ARBA" id="ARBA00012722"/>
    </source>
</evidence>
<dbReference type="NCBIfam" id="TIGR00575">
    <property type="entry name" value="dnlj"/>
    <property type="match status" value="1"/>
</dbReference>
<dbReference type="FunFam" id="3.30.470.30:FF:000001">
    <property type="entry name" value="DNA ligase"/>
    <property type="match status" value="1"/>
</dbReference>
<dbReference type="SMART" id="SM00278">
    <property type="entry name" value="HhH1"/>
    <property type="match status" value="4"/>
</dbReference>
<dbReference type="InterPro" id="IPR004150">
    <property type="entry name" value="NAD_DNA_ligase_OB"/>
</dbReference>
<feature type="binding site" evidence="14">
    <location>
        <begin position="82"/>
        <end position="83"/>
    </location>
    <ligand>
        <name>NAD(+)</name>
        <dbReference type="ChEBI" id="CHEBI:57540"/>
    </ligand>
</feature>
<evidence type="ECO:0000256" key="6">
    <source>
        <dbReference type="ARBA" id="ARBA00022723"/>
    </source>
</evidence>
<proteinExistence type="inferred from homology"/>
<dbReference type="NCBIfam" id="NF005932">
    <property type="entry name" value="PRK07956.1"/>
    <property type="match status" value="1"/>
</dbReference>
<evidence type="ECO:0000256" key="11">
    <source>
        <dbReference type="ARBA" id="ARBA00023204"/>
    </source>
</evidence>
<feature type="active site" description="N6-AMP-lysine intermediate" evidence="14">
    <location>
        <position position="114"/>
    </location>
</feature>
<accession>A0A1X7IG57</accession>
<dbReference type="HAMAP" id="MF_01588">
    <property type="entry name" value="DNA_ligase_A"/>
    <property type="match status" value="1"/>
</dbReference>
<dbReference type="Gene3D" id="3.30.470.30">
    <property type="entry name" value="DNA ligase/mRNA capping enzyme"/>
    <property type="match status" value="1"/>
</dbReference>
<dbReference type="GO" id="GO:0046872">
    <property type="term" value="F:metal ion binding"/>
    <property type="evidence" value="ECO:0007669"/>
    <property type="project" value="UniProtKB-KW"/>
</dbReference>
<feature type="binding site" evidence="14">
    <location>
        <begin position="33"/>
        <end position="37"/>
    </location>
    <ligand>
        <name>NAD(+)</name>
        <dbReference type="ChEBI" id="CHEBI:57540"/>
    </ligand>
</feature>
<feature type="binding site" evidence="14">
    <location>
        <position position="431"/>
    </location>
    <ligand>
        <name>Zn(2+)</name>
        <dbReference type="ChEBI" id="CHEBI:29105"/>
    </ligand>
</feature>
<evidence type="ECO:0000256" key="14">
    <source>
        <dbReference type="HAMAP-Rule" id="MF_01588"/>
    </source>
</evidence>
<keyword evidence="8 14" id="KW-0862">Zinc</keyword>
<dbReference type="PROSITE" id="PS50172">
    <property type="entry name" value="BRCT"/>
    <property type="match status" value="1"/>
</dbReference>
<evidence type="ECO:0000256" key="10">
    <source>
        <dbReference type="ARBA" id="ARBA00023027"/>
    </source>
</evidence>
<evidence type="ECO:0000256" key="15">
    <source>
        <dbReference type="RuleBase" id="RU000618"/>
    </source>
</evidence>
<dbReference type="PIRSF" id="PIRSF001604">
    <property type="entry name" value="LigA"/>
    <property type="match status" value="1"/>
</dbReference>
<reference evidence="16 17" key="1">
    <citation type="submission" date="2017-04" db="EMBL/GenBank/DDBJ databases">
        <authorList>
            <person name="Afonso C.L."/>
            <person name="Miller P.J."/>
            <person name="Scott M.A."/>
            <person name="Spackman E."/>
            <person name="Goraichik I."/>
            <person name="Dimitrov K.M."/>
            <person name="Suarez D.L."/>
            <person name="Swayne D.E."/>
        </authorList>
    </citation>
    <scope>NUCLEOTIDE SEQUENCE [LARGE SCALE GENOMIC DNA]</scope>
    <source>
        <strain evidence="16 17">DSM 22418</strain>
    </source>
</reference>
<evidence type="ECO:0000313" key="16">
    <source>
        <dbReference type="EMBL" id="SMG13504.1"/>
    </source>
</evidence>
<dbReference type="AlphaFoldDB" id="A0A1X7IG57"/>
<dbReference type="Proteomes" id="UP000192980">
    <property type="component" value="Unassembled WGS sequence"/>
</dbReference>
<dbReference type="InterPro" id="IPR018239">
    <property type="entry name" value="DNA_ligase_AS"/>
</dbReference>
<dbReference type="SMART" id="SM00292">
    <property type="entry name" value="BRCT"/>
    <property type="match status" value="1"/>
</dbReference>
<dbReference type="EC" id="6.5.1.2" evidence="2 14"/>
<dbReference type="InterPro" id="IPR013839">
    <property type="entry name" value="DNAligase_adenylation"/>
</dbReference>
<dbReference type="SUPFAM" id="SSF56091">
    <property type="entry name" value="DNA ligase/mRNA capping enzyme, catalytic domain"/>
    <property type="match status" value="1"/>
</dbReference>
<keyword evidence="9 14" id="KW-0460">Magnesium</keyword>
<evidence type="ECO:0000256" key="13">
    <source>
        <dbReference type="ARBA" id="ARBA00060881"/>
    </source>
</evidence>
<dbReference type="SUPFAM" id="SSF50249">
    <property type="entry name" value="Nucleic acid-binding proteins"/>
    <property type="match status" value="1"/>
</dbReference>
<dbReference type="SUPFAM" id="SSF52113">
    <property type="entry name" value="BRCT domain"/>
    <property type="match status" value="1"/>
</dbReference>
<feature type="binding site" evidence="14">
    <location>
        <position position="172"/>
    </location>
    <ligand>
        <name>NAD(+)</name>
        <dbReference type="ChEBI" id="CHEBI:57540"/>
    </ligand>
</feature>
<dbReference type="PANTHER" id="PTHR23389">
    <property type="entry name" value="CHROMOSOME TRANSMISSION FIDELITY FACTOR 18"/>
    <property type="match status" value="1"/>
</dbReference>
<dbReference type="InterPro" id="IPR001357">
    <property type="entry name" value="BRCT_dom"/>
</dbReference>
<feature type="binding site" evidence="14">
    <location>
        <position position="313"/>
    </location>
    <ligand>
        <name>NAD(+)</name>
        <dbReference type="ChEBI" id="CHEBI:57540"/>
    </ligand>
</feature>
<dbReference type="InterPro" id="IPR041663">
    <property type="entry name" value="DisA/LigA_HHH"/>
</dbReference>
<dbReference type="PROSITE" id="PS01055">
    <property type="entry name" value="DNA_LIGASE_N1"/>
    <property type="match status" value="1"/>
</dbReference>
<comment type="similarity">
    <text evidence="13 14">Belongs to the NAD-dependent DNA ligase family. LigA subfamily.</text>
</comment>
<comment type="cofactor">
    <cofactor evidence="14">
        <name>Mg(2+)</name>
        <dbReference type="ChEBI" id="CHEBI:18420"/>
    </cofactor>
    <cofactor evidence="14">
        <name>Mn(2+)</name>
        <dbReference type="ChEBI" id="CHEBI:29035"/>
    </cofactor>
</comment>
<evidence type="ECO:0000256" key="8">
    <source>
        <dbReference type="ARBA" id="ARBA00022833"/>
    </source>
</evidence>
<dbReference type="InterPro" id="IPR033136">
    <property type="entry name" value="DNA_ligase_CS"/>
</dbReference>
<dbReference type="SMART" id="SM00532">
    <property type="entry name" value="LIGANc"/>
    <property type="match status" value="1"/>
</dbReference>
<keyword evidence="17" id="KW-1185">Reference proteome</keyword>
<dbReference type="SUPFAM" id="SSF47781">
    <property type="entry name" value="RuvA domain 2-like"/>
    <property type="match status" value="1"/>
</dbReference>
<dbReference type="FunFam" id="1.10.150.20:FF:000006">
    <property type="entry name" value="DNA ligase"/>
    <property type="match status" value="1"/>
</dbReference>
<keyword evidence="7 14" id="KW-0227">DNA damage</keyword>
<dbReference type="Pfam" id="PF12826">
    <property type="entry name" value="HHH_2"/>
    <property type="match status" value="1"/>
</dbReference>
<dbReference type="CDD" id="cd00114">
    <property type="entry name" value="LIGANc"/>
    <property type="match status" value="1"/>
</dbReference>
<dbReference type="Pfam" id="PF03119">
    <property type="entry name" value="DNA_ligase_ZBD"/>
    <property type="match status" value="1"/>
</dbReference>
<dbReference type="OrthoDB" id="9759736at2"/>
<dbReference type="Pfam" id="PF03120">
    <property type="entry name" value="OB_DNA_ligase"/>
    <property type="match status" value="1"/>
</dbReference>
<dbReference type="GO" id="GO:0006281">
    <property type="term" value="P:DNA repair"/>
    <property type="evidence" value="ECO:0007669"/>
    <property type="project" value="UniProtKB-KW"/>
</dbReference>
<dbReference type="InterPro" id="IPR013840">
    <property type="entry name" value="DNAligase_N"/>
</dbReference>
<dbReference type="Gene3D" id="3.40.50.10190">
    <property type="entry name" value="BRCT domain"/>
    <property type="match status" value="1"/>
</dbReference>
<dbReference type="Pfam" id="PF00533">
    <property type="entry name" value="BRCT"/>
    <property type="match status" value="1"/>
</dbReference>
<organism evidence="16 17">
    <name type="scientific">Sphingobacterium psychroaquaticum</name>
    <dbReference type="NCBI Taxonomy" id="561061"/>
    <lineage>
        <taxon>Bacteria</taxon>
        <taxon>Pseudomonadati</taxon>
        <taxon>Bacteroidota</taxon>
        <taxon>Sphingobacteriia</taxon>
        <taxon>Sphingobacteriales</taxon>
        <taxon>Sphingobacteriaceae</taxon>
        <taxon>Sphingobacterium</taxon>
    </lineage>
</organism>
<evidence type="ECO:0000256" key="4">
    <source>
        <dbReference type="ARBA" id="ARBA00022598"/>
    </source>
</evidence>
<dbReference type="GO" id="GO:0003677">
    <property type="term" value="F:DNA binding"/>
    <property type="evidence" value="ECO:0007669"/>
    <property type="project" value="InterPro"/>
</dbReference>
<dbReference type="STRING" id="561061.SAMN05660862_0779"/>
<evidence type="ECO:0000256" key="7">
    <source>
        <dbReference type="ARBA" id="ARBA00022763"/>
    </source>
</evidence>
<dbReference type="RefSeq" id="WP_085471623.1">
    <property type="nucleotide sequence ID" value="NZ_CP038029.1"/>
</dbReference>
<dbReference type="InterPro" id="IPR004149">
    <property type="entry name" value="Znf_DNAligase_C4"/>
</dbReference>
<dbReference type="GO" id="GO:0006260">
    <property type="term" value="P:DNA replication"/>
    <property type="evidence" value="ECO:0007669"/>
    <property type="project" value="UniProtKB-KW"/>
</dbReference>
<dbReference type="FunFam" id="2.40.50.140:FF:000012">
    <property type="entry name" value="DNA ligase"/>
    <property type="match status" value="1"/>
</dbReference>
<dbReference type="Gene3D" id="1.10.150.20">
    <property type="entry name" value="5' to 3' exonuclease, C-terminal subdomain"/>
    <property type="match status" value="2"/>
</dbReference>
<comment type="function">
    <text evidence="1 14">DNA ligase that catalyzes the formation of phosphodiester linkages between 5'-phosphoryl and 3'-hydroxyl groups in double-stranded DNA using NAD as a coenzyme and as the energy source for the reaction. It is essential for DNA replication and repair of damaged DNA.</text>
</comment>
<dbReference type="Gene3D" id="1.10.287.610">
    <property type="entry name" value="Helix hairpin bin"/>
    <property type="match status" value="1"/>
</dbReference>
<evidence type="ECO:0000313" key="17">
    <source>
        <dbReference type="Proteomes" id="UP000192980"/>
    </source>
</evidence>
<dbReference type="Gene3D" id="6.20.10.30">
    <property type="match status" value="1"/>
</dbReference>